<dbReference type="Proteomes" id="UP000622731">
    <property type="component" value="Unassembled WGS sequence"/>
</dbReference>
<evidence type="ECO:0000313" key="6">
    <source>
        <dbReference type="EMBL" id="QQZ70444.1"/>
    </source>
</evidence>
<dbReference type="Proteomes" id="UP000259364">
    <property type="component" value="Unassembled WGS sequence"/>
</dbReference>
<dbReference type="RefSeq" id="WP_004151273.1">
    <property type="nucleotide sequence ID" value="NZ_AP023453.1"/>
</dbReference>
<dbReference type="Proteomes" id="UP000258905">
    <property type="component" value="Unassembled WGS sequence"/>
</dbReference>
<dbReference type="EMBL" id="JACXTH010000001">
    <property type="protein sequence ID" value="MBD3703952.1"/>
    <property type="molecule type" value="Genomic_DNA"/>
</dbReference>
<dbReference type="EMBL" id="UJHH01000005">
    <property type="protein sequence ID" value="SWF70824.1"/>
    <property type="molecule type" value="Genomic_DNA"/>
</dbReference>
<sequence>MSRYDELRSAALRKSQKEDLYWSGLYKVYNKFNKDFSEFLGVNNEIIKDSSNERIPVLTIGVYDEEKQCVDDAFDSQLPKDNNFLCFYCCLRIGGVGASDGTSNILFDINVCRDGDEYDFVSNALTNTIKCYEVDGNVDMTRFFEAIYNKIITDLNTR</sequence>
<evidence type="ECO:0000313" key="1">
    <source>
        <dbReference type="EMBL" id="MBD3700532.1"/>
    </source>
</evidence>
<dbReference type="KEGG" id="kpne:KU54_020130"/>
<gene>
    <name evidence="7" type="ORF">EAO17_20535</name>
    <name evidence="3" type="ORF">IE987_08385</name>
    <name evidence="5" type="ORF">IE988_09900</name>
    <name evidence="2" type="ORF">IE990_01065</name>
    <name evidence="1" type="ORF">IE991_00555</name>
    <name evidence="4" type="ORF">IE996_14885</name>
    <name evidence="6" type="ORF">JMZ77_19955</name>
    <name evidence="8" type="ORF">SAMEA3649591_01671</name>
    <name evidence="9" type="ORF">SAMEA3720909_01509</name>
</gene>
<dbReference type="EMBL" id="JACXTN010000001">
    <property type="protein sequence ID" value="MBD3709411.1"/>
    <property type="molecule type" value="Genomic_DNA"/>
</dbReference>
<dbReference type="EMBL" id="JACXTE010000001">
    <property type="protein sequence ID" value="MBD3707981.1"/>
    <property type="molecule type" value="Genomic_DNA"/>
</dbReference>
<organism evidence="5 14">
    <name type="scientific">Klebsiella pneumoniae</name>
    <dbReference type="NCBI Taxonomy" id="573"/>
    <lineage>
        <taxon>Bacteria</taxon>
        <taxon>Pseudomonadati</taxon>
        <taxon>Pseudomonadota</taxon>
        <taxon>Gammaproteobacteria</taxon>
        <taxon>Enterobacterales</taxon>
        <taxon>Enterobacteriaceae</taxon>
        <taxon>Klebsiella/Raoultella group</taxon>
        <taxon>Klebsiella</taxon>
        <taxon>Klebsiella pneumoniae complex</taxon>
    </lineage>
</organism>
<evidence type="ECO:0000313" key="10">
    <source>
        <dbReference type="Proteomes" id="UP000258905"/>
    </source>
</evidence>
<reference evidence="7 12" key="3">
    <citation type="journal article" date="2019" name="Antimicrob. Agents Chemother.">
        <title>Applying Rapid Whole Genome Sequencing to Predict Phenotypic Antimicrobial Susceptibility Testing Results Among Carbapenem-Resistant Klebsiella pneumoniae Clinical Isolates.</title>
        <authorList>
            <person name="Tamma P.D."/>
            <person name="Fan Y."/>
            <person name="Bergman Y."/>
            <person name="Pertea G."/>
            <person name="Kazmi A."/>
            <person name="Lewis S."/>
            <person name="Carroll K.C."/>
            <person name="Schatz M.C."/>
            <person name="Timp W."/>
            <person name="Simner P.J."/>
        </authorList>
    </citation>
    <scope>NUCLEOTIDE SEQUENCE [LARGE SCALE GENOMIC DNA]</scope>
    <source>
        <strain evidence="7 12">KLPN_104</strain>
    </source>
</reference>
<evidence type="ECO:0000313" key="4">
    <source>
        <dbReference type="EMBL" id="MBD3709411.1"/>
    </source>
</evidence>
<dbReference type="AlphaFoldDB" id="A0A1L6J1T5"/>
<evidence type="ECO:0000313" key="7">
    <source>
        <dbReference type="EMBL" id="RRF08416.1"/>
    </source>
</evidence>
<dbReference type="KEGG" id="kpnu:LI86_19965"/>
<accession>A0A0J2GBX8</accession>
<dbReference type="Proteomes" id="UP000652007">
    <property type="component" value="Unassembled WGS sequence"/>
</dbReference>
<evidence type="ECO:0000313" key="11">
    <source>
        <dbReference type="Proteomes" id="UP000259364"/>
    </source>
</evidence>
<proteinExistence type="predicted"/>
<protein>
    <submittedName>
        <fullName evidence="5">Uncharacterized protein</fullName>
    </submittedName>
</protein>
<evidence type="ECO:0000313" key="13">
    <source>
        <dbReference type="Proteomes" id="UP000595568"/>
    </source>
</evidence>
<evidence type="ECO:0000313" key="2">
    <source>
        <dbReference type="EMBL" id="MBD3703952.1"/>
    </source>
</evidence>
<name>A0A1L6J1T5_KLEPN</name>
<dbReference type="EMBL" id="JACXTI010000002">
    <property type="protein sequence ID" value="MBD3700532.1"/>
    <property type="molecule type" value="Genomic_DNA"/>
</dbReference>
<dbReference type="EMBL" id="JACXTF010000001">
    <property type="protein sequence ID" value="MBD3719815.1"/>
    <property type="molecule type" value="Genomic_DNA"/>
</dbReference>
<evidence type="ECO:0000313" key="9">
    <source>
        <dbReference type="EMBL" id="SWF70824.1"/>
    </source>
</evidence>
<evidence type="ECO:0000313" key="5">
    <source>
        <dbReference type="EMBL" id="MBD3719815.1"/>
    </source>
</evidence>
<dbReference type="Proteomes" id="UP000616340">
    <property type="component" value="Unassembled WGS sequence"/>
</dbReference>
<evidence type="ECO:0000313" key="14">
    <source>
        <dbReference type="Proteomes" id="UP000622731"/>
    </source>
</evidence>
<evidence type="ECO:0000313" key="8">
    <source>
        <dbReference type="EMBL" id="SVN63576.1"/>
    </source>
</evidence>
<evidence type="ECO:0000313" key="3">
    <source>
        <dbReference type="EMBL" id="MBD3707981.1"/>
    </source>
</evidence>
<dbReference type="EMBL" id="RDAM01000001">
    <property type="protein sequence ID" value="RRF08416.1"/>
    <property type="molecule type" value="Genomic_DNA"/>
</dbReference>
<reference evidence="5" key="4">
    <citation type="submission" date="2020-07" db="EMBL/GenBank/DDBJ databases">
        <title>Clinical and genomic characterization of carbapenemase-producing Enterobacterales causing secondary infections during the COVID-19 crisis at a New York City hospital.</title>
        <authorList>
            <person name="Gomez-Simmonds A."/>
            <person name="Annavajhala M.K."/>
            <person name="Uhlemann A.-C."/>
        </authorList>
    </citation>
    <scope>NUCLEOTIDE SEQUENCE</scope>
    <source>
        <strain evidence="3">NK1593</strain>
        <strain evidence="5">NK1594</strain>
        <strain evidence="2">NK1596</strain>
        <strain evidence="1">NK1597</strain>
        <strain evidence="4">NK1677</strain>
    </source>
</reference>
<dbReference type="Proteomes" id="UP000595568">
    <property type="component" value="Chromosome"/>
</dbReference>
<dbReference type="EMBL" id="CP068602">
    <property type="protein sequence ID" value="QQZ70444.1"/>
    <property type="molecule type" value="Genomic_DNA"/>
</dbReference>
<accession>A0A1L6J1T5</accession>
<evidence type="ECO:0000313" key="12">
    <source>
        <dbReference type="Proteomes" id="UP000275975"/>
    </source>
</evidence>
<reference evidence="10 11" key="1">
    <citation type="submission" date="2018-08" db="EMBL/GenBank/DDBJ databases">
        <authorList>
            <consortium name="Pathogen Informatics"/>
        </authorList>
    </citation>
    <scope>NUCLEOTIDE SEQUENCE [LARGE SCALE GENOMIC DNA]</scope>
    <source>
        <strain evidence="8 10">EuSCAPE_GR003</strain>
        <strain evidence="9 11">EuSCAPE_UK014</strain>
    </source>
</reference>
<reference evidence="7" key="2">
    <citation type="submission" date="2018-10" db="EMBL/GenBank/DDBJ databases">
        <authorList>
            <person name="Fan Y."/>
            <person name="Timp W."/>
            <person name="Bergman Y."/>
            <person name="Tamma P."/>
            <person name="Simner P."/>
        </authorList>
    </citation>
    <scope>NUCLEOTIDE SEQUENCE</scope>
    <source>
        <strain evidence="7">KLPN_104</strain>
    </source>
</reference>
<dbReference type="Proteomes" id="UP000657739">
    <property type="component" value="Unassembled WGS sequence"/>
</dbReference>
<reference evidence="6 13" key="5">
    <citation type="submission" date="2021-01" db="EMBL/GenBank/DDBJ databases">
        <title>Genome sequencing of apramycin resistant K. pneumoniae.</title>
        <authorList>
            <person name="Chen L."/>
            <person name="Kreiswirth B."/>
        </authorList>
    </citation>
    <scope>NUCLEOTIDE SEQUENCE [LARGE SCALE GENOMIC DNA]</scope>
    <source>
        <strain evidence="6 13">59493</strain>
    </source>
</reference>
<dbReference type="Proteomes" id="UP000275975">
    <property type="component" value="Unassembled WGS sequence"/>
</dbReference>
<dbReference type="EMBL" id="UIUC01000004">
    <property type="protein sequence ID" value="SVN63576.1"/>
    <property type="molecule type" value="Genomic_DNA"/>
</dbReference>
<dbReference type="Proteomes" id="UP000631473">
    <property type="component" value="Unassembled WGS sequence"/>
</dbReference>